<dbReference type="Proteomes" id="UP001055286">
    <property type="component" value="Unassembled WGS sequence"/>
</dbReference>
<sequence length="100" mass="11010">MFRGHDAPQARNPDAMADKAVPHFHNQDGVPVIQVGSKEFMCIGALPPFDHPHVFLDMGADHEIICQYCSTLYRYNSGLKAGTAEPASSVWDDRARLAAE</sequence>
<protein>
    <recommendedName>
        <fullName evidence="1">Zinc finger CHCC-type domain-containing protein</fullName>
    </recommendedName>
</protein>
<organism evidence="2 3">
    <name type="scientific">Methylobacterium frigidaeris</name>
    <dbReference type="NCBI Taxonomy" id="2038277"/>
    <lineage>
        <taxon>Bacteria</taxon>
        <taxon>Pseudomonadati</taxon>
        <taxon>Pseudomonadota</taxon>
        <taxon>Alphaproteobacteria</taxon>
        <taxon>Hyphomicrobiales</taxon>
        <taxon>Methylobacteriaceae</taxon>
        <taxon>Methylobacterium</taxon>
    </lineage>
</organism>
<dbReference type="InterPro" id="IPR019401">
    <property type="entry name" value="Znf_CHCC"/>
</dbReference>
<dbReference type="Gene3D" id="2.60.260.40">
    <property type="entry name" value="q5lls5 like domains"/>
    <property type="match status" value="1"/>
</dbReference>
<reference evidence="2" key="2">
    <citation type="submission" date="2021-08" db="EMBL/GenBank/DDBJ databases">
        <authorList>
            <person name="Tani A."/>
            <person name="Ola A."/>
            <person name="Ogura Y."/>
            <person name="Katsura K."/>
            <person name="Hayashi T."/>
        </authorList>
    </citation>
    <scope>NUCLEOTIDE SEQUENCE</scope>
    <source>
        <strain evidence="2">JCM 32048</strain>
    </source>
</reference>
<evidence type="ECO:0000313" key="3">
    <source>
        <dbReference type="Proteomes" id="UP001055286"/>
    </source>
</evidence>
<keyword evidence="3" id="KW-1185">Reference proteome</keyword>
<name>A0AA37M185_9HYPH</name>
<dbReference type="Pfam" id="PF10276">
    <property type="entry name" value="zf-CHCC"/>
    <property type="match status" value="1"/>
</dbReference>
<dbReference type="AlphaFoldDB" id="A0AA37M185"/>
<accession>A0AA37M185</accession>
<proteinExistence type="predicted"/>
<comment type="caution">
    <text evidence="2">The sequence shown here is derived from an EMBL/GenBank/DDBJ whole genome shotgun (WGS) entry which is preliminary data.</text>
</comment>
<dbReference type="EMBL" id="BPQJ01000001">
    <property type="protein sequence ID" value="GJD60038.1"/>
    <property type="molecule type" value="Genomic_DNA"/>
</dbReference>
<evidence type="ECO:0000259" key="1">
    <source>
        <dbReference type="Pfam" id="PF10276"/>
    </source>
</evidence>
<feature type="domain" description="Zinc finger CHCC-type" evidence="1">
    <location>
        <begin position="38"/>
        <end position="73"/>
    </location>
</feature>
<evidence type="ECO:0000313" key="2">
    <source>
        <dbReference type="EMBL" id="GJD60038.1"/>
    </source>
</evidence>
<reference evidence="2" key="1">
    <citation type="journal article" date="2016" name="Front. Microbiol.">
        <title>Genome Sequence of the Piezophilic, Mesophilic Sulfate-Reducing Bacterium Desulfovibrio indicus J2T.</title>
        <authorList>
            <person name="Cao J."/>
            <person name="Maignien L."/>
            <person name="Shao Z."/>
            <person name="Alain K."/>
            <person name="Jebbar M."/>
        </authorList>
    </citation>
    <scope>NUCLEOTIDE SEQUENCE</scope>
    <source>
        <strain evidence="2">JCM 32048</strain>
    </source>
</reference>
<gene>
    <name evidence="2" type="ORF">MPEAHAMD_0170</name>
</gene>